<organism evidence="2 3">
    <name type="scientific">Flagellimonas oceani</name>
    <dbReference type="NCBI Taxonomy" id="2698672"/>
    <lineage>
        <taxon>Bacteria</taxon>
        <taxon>Pseudomonadati</taxon>
        <taxon>Bacteroidota</taxon>
        <taxon>Flavobacteriia</taxon>
        <taxon>Flavobacteriales</taxon>
        <taxon>Flavobacteriaceae</taxon>
        <taxon>Flagellimonas</taxon>
    </lineage>
</organism>
<name>A0A6G7IXA4_9FLAO</name>
<dbReference type="RefSeq" id="WP_166246906.1">
    <property type="nucleotide sequence ID" value="NZ_CP049616.1"/>
</dbReference>
<dbReference type="Gene3D" id="2.120.10.80">
    <property type="entry name" value="Kelch-type beta propeller"/>
    <property type="match status" value="1"/>
</dbReference>
<reference evidence="2 3" key="1">
    <citation type="submission" date="2020-02" db="EMBL/GenBank/DDBJ databases">
        <title>Complete genome of Muricauda sp. 501str8.</title>
        <authorList>
            <person name="Dong B."/>
            <person name="Zhu S."/>
            <person name="Yang J."/>
            <person name="Chen J."/>
        </authorList>
    </citation>
    <scope>NUCLEOTIDE SEQUENCE [LARGE SCALE GENOMIC DNA]</scope>
    <source>
        <strain evidence="2 3">501str8</strain>
    </source>
</reference>
<proteinExistence type="predicted"/>
<dbReference type="KEGG" id="mut:GVT53_00245"/>
<evidence type="ECO:0000313" key="3">
    <source>
        <dbReference type="Proteomes" id="UP000502928"/>
    </source>
</evidence>
<dbReference type="AlphaFoldDB" id="A0A6G7IXA4"/>
<feature type="compositionally biased region" description="Acidic residues" evidence="1">
    <location>
        <begin position="29"/>
        <end position="54"/>
    </location>
</feature>
<dbReference type="InterPro" id="IPR015915">
    <property type="entry name" value="Kelch-typ_b-propeller"/>
</dbReference>
<dbReference type="SUPFAM" id="SSF117281">
    <property type="entry name" value="Kelch motif"/>
    <property type="match status" value="1"/>
</dbReference>
<feature type="region of interest" description="Disordered" evidence="1">
    <location>
        <begin position="29"/>
        <end position="58"/>
    </location>
</feature>
<keyword evidence="3" id="KW-1185">Reference proteome</keyword>
<accession>A0A6G7IXA4</accession>
<dbReference type="EMBL" id="CP049616">
    <property type="protein sequence ID" value="QII43186.1"/>
    <property type="molecule type" value="Genomic_DNA"/>
</dbReference>
<sequence length="499" mass="56471">MKKVVLTLFTFLILNSCSSDSSLNVIEEENIIEEENVEPEEPNEEESETEEEEQSISIEERQEFLNILSGETLTVWKIESATRTNTTGSTDISENVSIQDDEFIFETSTNGTQDYVSGALTWKKRKGYDLIEGTSDDNYYSPETFNFNIDEKGELITSNLKITLDENETVKGTLFTDNNQNDEAFIEFRLKKKVNEDYKTIPSSLNFNYLNDFDFILSYNLSTGFNASYKTNSLYLSYRFQNQTRNVYKYSLNDQSLNSIQIPFSQSEFVSSRLHFHNNKLIVFGSGHIWETDLNLNELITAIPNGLEQNLSRSGTASVDSQIYAFGGELEALGAPLVPLTILKYNNDLQGFQQEYVSDSPRRYTQGTTIDDNLYIVGGQYYPTDSPTIYLPNILVYNLRSKSTEFINLNFDLGFTSAARFENLLFFAGQIPSPENNGVLYLGAYDTFTGNLSEIPITMENLSNNDARIVAMTVLKKKLYLAIQNSGTITTQVVDLSGI</sequence>
<evidence type="ECO:0000256" key="1">
    <source>
        <dbReference type="SAM" id="MobiDB-lite"/>
    </source>
</evidence>
<dbReference type="Proteomes" id="UP000502928">
    <property type="component" value="Chromosome"/>
</dbReference>
<gene>
    <name evidence="2" type="ORF">GVT53_00245</name>
</gene>
<protein>
    <submittedName>
        <fullName evidence="2">Uncharacterized protein</fullName>
    </submittedName>
</protein>
<evidence type="ECO:0000313" key="2">
    <source>
        <dbReference type="EMBL" id="QII43186.1"/>
    </source>
</evidence>